<dbReference type="GO" id="GO:0005509">
    <property type="term" value="F:calcium ion binding"/>
    <property type="evidence" value="ECO:0007669"/>
    <property type="project" value="InterPro"/>
</dbReference>
<keyword evidence="2" id="KW-1185">Reference proteome</keyword>
<evidence type="ECO:0000313" key="2">
    <source>
        <dbReference type="Proteomes" id="UP000199473"/>
    </source>
</evidence>
<name>A0A1I4DB76_9PROT</name>
<gene>
    <name evidence="1" type="ORF">SAMN02745775_11095</name>
</gene>
<dbReference type="EMBL" id="FOSQ01000010">
    <property type="protein sequence ID" value="SFK90752.1"/>
    <property type="molecule type" value="Genomic_DNA"/>
</dbReference>
<evidence type="ECO:0008006" key="3">
    <source>
        <dbReference type="Google" id="ProtNLM"/>
    </source>
</evidence>
<dbReference type="Proteomes" id="UP000199473">
    <property type="component" value="Unassembled WGS sequence"/>
</dbReference>
<accession>A0A1I4DB76</accession>
<dbReference type="AlphaFoldDB" id="A0A1I4DB76"/>
<dbReference type="SUPFAM" id="SSF51120">
    <property type="entry name" value="beta-Roll"/>
    <property type="match status" value="1"/>
</dbReference>
<proteinExistence type="predicted"/>
<protein>
    <recommendedName>
        <fullName evidence="3">Hemolysin-type calcium-binding repeat-containing protein</fullName>
    </recommendedName>
</protein>
<dbReference type="Pfam" id="PF00353">
    <property type="entry name" value="HemolysinCabind"/>
    <property type="match status" value="1"/>
</dbReference>
<sequence>MMGNVGRDTLTGGAGADTFFGSVDADVLVTTADGARDLFMYINPTAENDRILGFVSGEDVIQLFFGPPGPLIQGAAPVAGDGPAVLFDTRNGRLSYDSDGAGGEDAVLIATLVGVTSLAAGDVII</sequence>
<evidence type="ECO:0000313" key="1">
    <source>
        <dbReference type="EMBL" id="SFK90752.1"/>
    </source>
</evidence>
<organism evidence="1 2">
    <name type="scientific">Falsiroseomonas stagni DSM 19981</name>
    <dbReference type="NCBI Taxonomy" id="1123062"/>
    <lineage>
        <taxon>Bacteria</taxon>
        <taxon>Pseudomonadati</taxon>
        <taxon>Pseudomonadota</taxon>
        <taxon>Alphaproteobacteria</taxon>
        <taxon>Acetobacterales</taxon>
        <taxon>Roseomonadaceae</taxon>
        <taxon>Falsiroseomonas</taxon>
    </lineage>
</organism>
<dbReference type="Gene3D" id="2.150.10.10">
    <property type="entry name" value="Serralysin-like metalloprotease, C-terminal"/>
    <property type="match status" value="1"/>
</dbReference>
<reference evidence="1 2" key="1">
    <citation type="submission" date="2016-10" db="EMBL/GenBank/DDBJ databases">
        <authorList>
            <person name="de Groot N.N."/>
        </authorList>
    </citation>
    <scope>NUCLEOTIDE SEQUENCE [LARGE SCALE GENOMIC DNA]</scope>
    <source>
        <strain evidence="1 2">DSM 19981</strain>
    </source>
</reference>
<dbReference type="STRING" id="1123062.SAMN02745775_11095"/>
<dbReference type="InterPro" id="IPR001343">
    <property type="entry name" value="Hemolysn_Ca-bd"/>
</dbReference>
<dbReference type="InterPro" id="IPR011049">
    <property type="entry name" value="Serralysin-like_metalloprot_C"/>
</dbReference>